<feature type="coiled-coil region" evidence="4">
    <location>
        <begin position="126"/>
        <end position="153"/>
    </location>
</feature>
<dbReference type="SMART" id="SM00398">
    <property type="entry name" value="HMG"/>
    <property type="match status" value="1"/>
</dbReference>
<dbReference type="PRINTS" id="PR00886">
    <property type="entry name" value="HIGHMOBLTY12"/>
</dbReference>
<evidence type="ECO:0000256" key="5">
    <source>
        <dbReference type="SAM" id="MobiDB-lite"/>
    </source>
</evidence>
<evidence type="ECO:0000256" key="3">
    <source>
        <dbReference type="PROSITE-ProRule" id="PRU00267"/>
    </source>
</evidence>
<feature type="coiled-coil region" evidence="4">
    <location>
        <begin position="211"/>
        <end position="266"/>
    </location>
</feature>
<dbReference type="RefSeq" id="XP_026671570.1">
    <property type="nucleotide sequence ID" value="XM_026815769.1"/>
</dbReference>
<dbReference type="InterPro" id="IPR036910">
    <property type="entry name" value="HMG_box_dom_sf"/>
</dbReference>
<dbReference type="CTD" id="37407"/>
<feature type="region of interest" description="Disordered" evidence="5">
    <location>
        <begin position="158"/>
        <end position="193"/>
    </location>
</feature>
<feature type="compositionally biased region" description="Basic and acidic residues" evidence="5">
    <location>
        <begin position="26"/>
        <end position="42"/>
    </location>
</feature>
<dbReference type="Pfam" id="PF00505">
    <property type="entry name" value="HMG_box"/>
    <property type="match status" value="1"/>
</dbReference>
<dbReference type="GO" id="GO:0005634">
    <property type="term" value="C:nucleus"/>
    <property type="evidence" value="ECO:0007669"/>
    <property type="project" value="UniProtKB-UniRule"/>
</dbReference>
<dbReference type="GeneID" id="108627837"/>
<evidence type="ECO:0000256" key="4">
    <source>
        <dbReference type="SAM" id="Coils"/>
    </source>
</evidence>
<evidence type="ECO:0000313" key="8">
    <source>
        <dbReference type="RefSeq" id="XP_026671570.1"/>
    </source>
</evidence>
<proteinExistence type="predicted"/>
<dbReference type="AlphaFoldDB" id="A0AAJ7S6D6"/>
<dbReference type="InterPro" id="IPR009071">
    <property type="entry name" value="HMG_box_dom"/>
</dbReference>
<dbReference type="GO" id="GO:0003677">
    <property type="term" value="F:DNA binding"/>
    <property type="evidence" value="ECO:0007669"/>
    <property type="project" value="UniProtKB-UniRule"/>
</dbReference>
<feature type="DNA-binding region" description="HMG box" evidence="3">
    <location>
        <begin position="83"/>
        <end position="151"/>
    </location>
</feature>
<accession>A0AAJ7S6D6</accession>
<dbReference type="Proteomes" id="UP000694925">
    <property type="component" value="Unplaced"/>
</dbReference>
<dbReference type="SUPFAM" id="SSF47095">
    <property type="entry name" value="HMG-box"/>
    <property type="match status" value="1"/>
</dbReference>
<gene>
    <name evidence="8" type="primary">LOC108627837</name>
</gene>
<keyword evidence="4" id="KW-0175">Coiled coil</keyword>
<keyword evidence="2 3" id="KW-0539">Nucleus</keyword>
<feature type="domain" description="HMG box" evidence="6">
    <location>
        <begin position="83"/>
        <end position="151"/>
    </location>
</feature>
<evidence type="ECO:0000259" key="6">
    <source>
        <dbReference type="PROSITE" id="PS50118"/>
    </source>
</evidence>
<evidence type="ECO:0000313" key="7">
    <source>
        <dbReference type="Proteomes" id="UP000694925"/>
    </source>
</evidence>
<evidence type="ECO:0000256" key="2">
    <source>
        <dbReference type="ARBA" id="ARBA00023242"/>
    </source>
</evidence>
<feature type="compositionally biased region" description="Basic and acidic residues" evidence="5">
    <location>
        <begin position="158"/>
        <end position="177"/>
    </location>
</feature>
<dbReference type="GO" id="GO:0010468">
    <property type="term" value="P:regulation of gene expression"/>
    <property type="evidence" value="ECO:0007669"/>
    <property type="project" value="TreeGrafter"/>
</dbReference>
<sequence length="353" mass="39917">MSESTPVNDMPESNGGSEQAAYNGEAEEHANKSPASVEDKTPDSVCDNGVKKSNAIPVVVSNTNITTSRAKKRKKAPRDATAPKQPLTGYFRFLNDRREKVRSDNPTLSFAEITKLLASEWSNLPADQKQQYLDAAEQDKERYNREFSDYKQTEAYRLFSEKQSSEKQQETKKERNGTDISSEQNDIQQDKDNDFTGFDIPIFTEEFLDHNKACETELRQLRKATSDYEAQNAVLQRHVDSLHAAVNRLESETNQQRTTNQALQRHLDSLRSQLAGCFATVALPGTIYYDNCFNRYRSRYTLCCFSSLGTNEGATLQNIDSYVERLESLLNSNAELSLRNAVSKAVSRFELIG</sequence>
<dbReference type="Gene3D" id="1.20.5.1700">
    <property type="match status" value="1"/>
</dbReference>
<dbReference type="PROSITE" id="PS50118">
    <property type="entry name" value="HMG_BOX_2"/>
    <property type="match status" value="1"/>
</dbReference>
<reference evidence="8" key="1">
    <citation type="submission" date="2025-08" db="UniProtKB">
        <authorList>
            <consortium name="RefSeq"/>
        </authorList>
    </citation>
    <scope>IDENTIFICATION</scope>
    <source>
        <tissue evidence="8">Whole body</tissue>
    </source>
</reference>
<protein>
    <submittedName>
        <fullName evidence="8">High mobility group protein 20A isoform X1</fullName>
    </submittedName>
</protein>
<evidence type="ECO:0000256" key="1">
    <source>
        <dbReference type="ARBA" id="ARBA00023125"/>
    </source>
</evidence>
<organism evidence="7 8">
    <name type="scientific">Ceratina calcarata</name>
    <dbReference type="NCBI Taxonomy" id="156304"/>
    <lineage>
        <taxon>Eukaryota</taxon>
        <taxon>Metazoa</taxon>
        <taxon>Ecdysozoa</taxon>
        <taxon>Arthropoda</taxon>
        <taxon>Hexapoda</taxon>
        <taxon>Insecta</taxon>
        <taxon>Pterygota</taxon>
        <taxon>Neoptera</taxon>
        <taxon>Endopterygota</taxon>
        <taxon>Hymenoptera</taxon>
        <taxon>Apocrita</taxon>
        <taxon>Aculeata</taxon>
        <taxon>Apoidea</taxon>
        <taxon>Anthophila</taxon>
        <taxon>Apidae</taxon>
        <taxon>Ceratina</taxon>
        <taxon>Zadontomerus</taxon>
    </lineage>
</organism>
<dbReference type="Gene3D" id="1.10.30.10">
    <property type="entry name" value="High mobility group box domain"/>
    <property type="match status" value="1"/>
</dbReference>
<dbReference type="CDD" id="cd21980">
    <property type="entry name" value="HMG-box_HMG20"/>
    <property type="match status" value="1"/>
</dbReference>
<dbReference type="PANTHER" id="PTHR46040">
    <property type="entry name" value="HIGH MOBILITY GROUP PROTEIN 2"/>
    <property type="match status" value="1"/>
</dbReference>
<feature type="region of interest" description="Disordered" evidence="5">
    <location>
        <begin position="1"/>
        <end position="88"/>
    </location>
</feature>
<keyword evidence="7" id="KW-1185">Reference proteome</keyword>
<dbReference type="PANTHER" id="PTHR46040:SF3">
    <property type="entry name" value="HIGH MOBILITY GROUP PROTEIN 2"/>
    <property type="match status" value="1"/>
</dbReference>
<dbReference type="InterPro" id="IPR051965">
    <property type="entry name" value="ChromReg_NeuronalGeneExpr"/>
</dbReference>
<name>A0AAJ7S6D6_9HYME</name>
<keyword evidence="1 3" id="KW-0238">DNA-binding</keyword>
<feature type="compositionally biased region" description="Polar residues" evidence="5">
    <location>
        <begin position="178"/>
        <end position="187"/>
    </location>
</feature>